<evidence type="ECO:0000313" key="1">
    <source>
        <dbReference type="EMBL" id="CDW76677.1"/>
    </source>
</evidence>
<sequence>MFKFDLKQDMMISSRLEVKLQTKSENARKKSSKKDQIIMIHSKLAGQGLPYQDWNAFQERLQDAVRQYRQMKQIASI</sequence>
<gene>
    <name evidence="1" type="primary">Contig18092.g19232</name>
    <name evidence="1" type="ORF">STYLEM_5638</name>
</gene>
<evidence type="ECO:0000313" key="2">
    <source>
        <dbReference type="Proteomes" id="UP000039865"/>
    </source>
</evidence>
<proteinExistence type="predicted"/>
<protein>
    <submittedName>
        <fullName evidence="1">Uncharacterized protein</fullName>
    </submittedName>
</protein>
<keyword evidence="2" id="KW-1185">Reference proteome</keyword>
<dbReference type="EMBL" id="CCKQ01005442">
    <property type="protein sequence ID" value="CDW76677.1"/>
    <property type="molecule type" value="Genomic_DNA"/>
</dbReference>
<organism evidence="1 2">
    <name type="scientific">Stylonychia lemnae</name>
    <name type="common">Ciliate</name>
    <dbReference type="NCBI Taxonomy" id="5949"/>
    <lineage>
        <taxon>Eukaryota</taxon>
        <taxon>Sar</taxon>
        <taxon>Alveolata</taxon>
        <taxon>Ciliophora</taxon>
        <taxon>Intramacronucleata</taxon>
        <taxon>Spirotrichea</taxon>
        <taxon>Stichotrichia</taxon>
        <taxon>Sporadotrichida</taxon>
        <taxon>Oxytrichidae</taxon>
        <taxon>Stylonychinae</taxon>
        <taxon>Stylonychia</taxon>
    </lineage>
</organism>
<accession>A0A078A3C9</accession>
<dbReference type="InParanoid" id="A0A078A3C9"/>
<dbReference type="Proteomes" id="UP000039865">
    <property type="component" value="Unassembled WGS sequence"/>
</dbReference>
<name>A0A078A3C9_STYLE</name>
<dbReference type="AlphaFoldDB" id="A0A078A3C9"/>
<reference evidence="1 2" key="1">
    <citation type="submission" date="2014-06" db="EMBL/GenBank/DDBJ databases">
        <authorList>
            <person name="Swart Estienne"/>
        </authorList>
    </citation>
    <scope>NUCLEOTIDE SEQUENCE [LARGE SCALE GENOMIC DNA]</scope>
    <source>
        <strain evidence="1 2">130c</strain>
    </source>
</reference>